<dbReference type="AlphaFoldDB" id="A0A1E3SSN1"/>
<keyword evidence="2" id="KW-1185">Reference proteome</keyword>
<gene>
    <name evidence="1" type="ORF">BHQ21_15310</name>
</gene>
<dbReference type="RefSeq" id="WP_069401130.1">
    <property type="nucleotide sequence ID" value="NZ_MIHC01000025.1"/>
</dbReference>
<accession>A0A1E3SSN1</accession>
<dbReference type="EMBL" id="MIHC01000025">
    <property type="protein sequence ID" value="ODR05132.1"/>
    <property type="molecule type" value="Genomic_DNA"/>
</dbReference>
<evidence type="ECO:0000313" key="2">
    <source>
        <dbReference type="Proteomes" id="UP000094224"/>
    </source>
</evidence>
<sequence length="318" mass="34366">MSLSTFDKTRASRTEDELRALVDAIHASPLATQETNWLEWKCLDLGATDGLFAIAKTILGFANRAVAVAELACEGVAYMVVGVEPQSAPGITAVDHATLGQKIKSYLSGPRWTPHYVEYRGSTVLVIVVEPPRNGDRIFALMKEFTKGTTSFKRGTVFHRGTAETEQAGPGEIDMLADRYAASAVAADMARLADAQDAWKDAEHSKQARAVGIVPAQSNLGRTGWRVGNSSDHAVRNVRVQTTNGAKVTVYHGSGPEQVDEHEEAVVPAHSTSQLTVRPADSEGLFTDPSEAGRLQVTFDDANGHIWERIGSQLRELS</sequence>
<dbReference type="Proteomes" id="UP000094224">
    <property type="component" value="Unassembled WGS sequence"/>
</dbReference>
<comment type="caution">
    <text evidence="1">The sequence shown here is derived from an EMBL/GenBank/DDBJ whole genome shotgun (WGS) entry which is preliminary data.</text>
</comment>
<protein>
    <recommendedName>
        <fullName evidence="3">Schlafen AlbA-2 domain-containing protein</fullName>
    </recommendedName>
</protein>
<evidence type="ECO:0000313" key="1">
    <source>
        <dbReference type="EMBL" id="ODR05132.1"/>
    </source>
</evidence>
<evidence type="ECO:0008006" key="3">
    <source>
        <dbReference type="Google" id="ProtNLM"/>
    </source>
</evidence>
<organism evidence="1 2">
    <name type="scientific">Mycobacterium sherrisii</name>
    <dbReference type="NCBI Taxonomy" id="243061"/>
    <lineage>
        <taxon>Bacteria</taxon>
        <taxon>Bacillati</taxon>
        <taxon>Actinomycetota</taxon>
        <taxon>Actinomycetes</taxon>
        <taxon>Mycobacteriales</taxon>
        <taxon>Mycobacteriaceae</taxon>
        <taxon>Mycobacterium</taxon>
        <taxon>Mycobacterium simiae complex</taxon>
    </lineage>
</organism>
<name>A0A1E3SSN1_9MYCO</name>
<proteinExistence type="predicted"/>
<reference evidence="2" key="1">
    <citation type="submission" date="2016-09" db="EMBL/GenBank/DDBJ databases">
        <authorList>
            <person name="Greninger A.L."/>
            <person name="Jerome K.R."/>
            <person name="Mcnair B."/>
            <person name="Wallis C."/>
            <person name="Fang F."/>
        </authorList>
    </citation>
    <scope>NUCLEOTIDE SEQUENCE [LARGE SCALE GENOMIC DNA]</scope>
    <source>
        <strain evidence="2">BC1_M4</strain>
    </source>
</reference>